<dbReference type="EMBL" id="JASJOS010000015">
    <property type="protein sequence ID" value="MDJ1484635.1"/>
    <property type="molecule type" value="Genomic_DNA"/>
</dbReference>
<feature type="signal peptide" evidence="1">
    <location>
        <begin position="1"/>
        <end position="20"/>
    </location>
</feature>
<reference evidence="2" key="1">
    <citation type="submission" date="2023-05" db="EMBL/GenBank/DDBJ databases">
        <authorList>
            <person name="Zhang X."/>
        </authorList>
    </citation>
    <scope>NUCLEOTIDE SEQUENCE</scope>
    <source>
        <strain evidence="2">YF14B1</strain>
    </source>
</reference>
<dbReference type="PROSITE" id="PS51257">
    <property type="entry name" value="PROKAR_LIPOPROTEIN"/>
    <property type="match status" value="1"/>
</dbReference>
<dbReference type="Proteomes" id="UP001241110">
    <property type="component" value="Unassembled WGS sequence"/>
</dbReference>
<comment type="caution">
    <text evidence="2">The sequence shown here is derived from an EMBL/GenBank/DDBJ whole genome shotgun (WGS) entry which is preliminary data.</text>
</comment>
<proteinExistence type="predicted"/>
<gene>
    <name evidence="2" type="ORF">QNI16_29320</name>
</gene>
<dbReference type="RefSeq" id="WP_313986219.1">
    <property type="nucleotide sequence ID" value="NZ_JASJOS010000015.1"/>
</dbReference>
<protein>
    <recommendedName>
        <fullName evidence="4">Outer membrane protein beta-barrel domain-containing protein</fullName>
    </recommendedName>
</protein>
<evidence type="ECO:0000256" key="1">
    <source>
        <dbReference type="SAM" id="SignalP"/>
    </source>
</evidence>
<evidence type="ECO:0000313" key="3">
    <source>
        <dbReference type="Proteomes" id="UP001241110"/>
    </source>
</evidence>
<feature type="chain" id="PRO_5042156439" description="Outer membrane protein beta-barrel domain-containing protein" evidence="1">
    <location>
        <begin position="21"/>
        <end position="222"/>
    </location>
</feature>
<dbReference type="AlphaFoldDB" id="A0AAE3QSP9"/>
<evidence type="ECO:0008006" key="4">
    <source>
        <dbReference type="Google" id="ProtNLM"/>
    </source>
</evidence>
<organism evidence="2 3">
    <name type="scientific">Xanthocytophaga flava</name>
    <dbReference type="NCBI Taxonomy" id="3048013"/>
    <lineage>
        <taxon>Bacteria</taxon>
        <taxon>Pseudomonadati</taxon>
        <taxon>Bacteroidota</taxon>
        <taxon>Cytophagia</taxon>
        <taxon>Cytophagales</taxon>
        <taxon>Rhodocytophagaceae</taxon>
        <taxon>Xanthocytophaga</taxon>
    </lineage>
</organism>
<sequence>MHTKFIFILIGSIWSVSCFAQNADENTSRHSVSLSAGVASYIVFGTQVEKEQSAPWGGSYVERRTGLRIDLELKHQLGQIFFIQEGVSLVQKGGYHKKSGFVDPARAEITYVQIPLMIGLQTKQDRFVAGVYSGPAINFEIASGNTTTGTGWLSDSYTRRKNIPSLLIGGFGNLSVSDRISVFLNYKYDYDLNAFVDRKYGSGDFTIKTKGYSLLLGVRVHL</sequence>
<accession>A0AAE3QSP9</accession>
<keyword evidence="1" id="KW-0732">Signal</keyword>
<evidence type="ECO:0000313" key="2">
    <source>
        <dbReference type="EMBL" id="MDJ1484635.1"/>
    </source>
</evidence>
<name>A0AAE3QSP9_9BACT</name>